<accession>A0AA39ZEL8</accession>
<dbReference type="AlphaFoldDB" id="A0AA39ZEL8"/>
<proteinExistence type="predicted"/>
<evidence type="ECO:0000313" key="1">
    <source>
        <dbReference type="EMBL" id="KAK0669566.1"/>
    </source>
</evidence>
<name>A0AA39ZEL8_9PEZI</name>
<comment type="caution">
    <text evidence="1">The sequence shown here is derived from an EMBL/GenBank/DDBJ whole genome shotgun (WGS) entry which is preliminary data.</text>
</comment>
<dbReference type="EMBL" id="JAULSY010000041">
    <property type="protein sequence ID" value="KAK0669566.1"/>
    <property type="molecule type" value="Genomic_DNA"/>
</dbReference>
<organism evidence="1 2">
    <name type="scientific">Cercophora samala</name>
    <dbReference type="NCBI Taxonomy" id="330535"/>
    <lineage>
        <taxon>Eukaryota</taxon>
        <taxon>Fungi</taxon>
        <taxon>Dikarya</taxon>
        <taxon>Ascomycota</taxon>
        <taxon>Pezizomycotina</taxon>
        <taxon>Sordariomycetes</taxon>
        <taxon>Sordariomycetidae</taxon>
        <taxon>Sordariales</taxon>
        <taxon>Lasiosphaeriaceae</taxon>
        <taxon>Cercophora</taxon>
    </lineage>
</organism>
<sequence length="105" mass="11689">MTNYIIRPLRPPLLLIDVLSAVLACPRISRELLARGSGARPFTLCASRASRPLLGNRNSTVGVNSTRKSMNGSDMEEAWLDSKWYGKLGYNKQEALQGELIDLQR</sequence>
<dbReference type="Proteomes" id="UP001174997">
    <property type="component" value="Unassembled WGS sequence"/>
</dbReference>
<reference evidence="1" key="1">
    <citation type="submission" date="2023-06" db="EMBL/GenBank/DDBJ databases">
        <title>Genome-scale phylogeny and comparative genomics of the fungal order Sordariales.</title>
        <authorList>
            <consortium name="Lawrence Berkeley National Laboratory"/>
            <person name="Hensen N."/>
            <person name="Bonometti L."/>
            <person name="Westerberg I."/>
            <person name="Brannstrom I.O."/>
            <person name="Guillou S."/>
            <person name="Cros-Aarteil S."/>
            <person name="Calhoun S."/>
            <person name="Haridas S."/>
            <person name="Kuo A."/>
            <person name="Mondo S."/>
            <person name="Pangilinan J."/>
            <person name="Riley R."/>
            <person name="Labutti K."/>
            <person name="Andreopoulos B."/>
            <person name="Lipzen A."/>
            <person name="Chen C."/>
            <person name="Yanf M."/>
            <person name="Daum C."/>
            <person name="Ng V."/>
            <person name="Clum A."/>
            <person name="Steindorff A."/>
            <person name="Ohm R."/>
            <person name="Martin F."/>
            <person name="Silar P."/>
            <person name="Natvig D."/>
            <person name="Lalanne C."/>
            <person name="Gautier V."/>
            <person name="Ament-Velasquez S.L."/>
            <person name="Kruys A."/>
            <person name="Hutchinson M.I."/>
            <person name="Powell A.J."/>
            <person name="Barry K."/>
            <person name="Miller A.N."/>
            <person name="Grigoriev I.V."/>
            <person name="Debuchy R."/>
            <person name="Gladieux P."/>
            <person name="Thoren M.H."/>
            <person name="Johannesson H."/>
        </authorList>
    </citation>
    <scope>NUCLEOTIDE SEQUENCE</scope>
    <source>
        <strain evidence="1">CBS 307.81</strain>
    </source>
</reference>
<protein>
    <submittedName>
        <fullName evidence="1">Uncharacterized protein</fullName>
    </submittedName>
</protein>
<keyword evidence="2" id="KW-1185">Reference proteome</keyword>
<gene>
    <name evidence="1" type="ORF">QBC41DRAFT_319587</name>
</gene>
<evidence type="ECO:0000313" key="2">
    <source>
        <dbReference type="Proteomes" id="UP001174997"/>
    </source>
</evidence>